<sequence length="152" mass="17008">MPSLYEAFAMIDDDERRRRMIHHSPTVISESIPDLMAFAATSGSHPGNRHICSHCWALGHTKDRFFKLHPELREKYSHSKGKVVSRTAAIVEIILSYDAPDFTQLQSQIGQLQTQLASLSFPQHSHTRTPTSSVGHTIMLATGTPTAFHVFV</sequence>
<keyword evidence="2" id="KW-1185">Reference proteome</keyword>
<dbReference type="Proteomes" id="UP000585474">
    <property type="component" value="Unassembled WGS sequence"/>
</dbReference>
<organism evidence="1 2">
    <name type="scientific">Actinidia rufa</name>
    <dbReference type="NCBI Taxonomy" id="165716"/>
    <lineage>
        <taxon>Eukaryota</taxon>
        <taxon>Viridiplantae</taxon>
        <taxon>Streptophyta</taxon>
        <taxon>Embryophyta</taxon>
        <taxon>Tracheophyta</taxon>
        <taxon>Spermatophyta</taxon>
        <taxon>Magnoliopsida</taxon>
        <taxon>eudicotyledons</taxon>
        <taxon>Gunneridae</taxon>
        <taxon>Pentapetalae</taxon>
        <taxon>asterids</taxon>
        <taxon>Ericales</taxon>
        <taxon>Actinidiaceae</taxon>
        <taxon>Actinidia</taxon>
    </lineage>
</organism>
<evidence type="ECO:0000313" key="2">
    <source>
        <dbReference type="Proteomes" id="UP000585474"/>
    </source>
</evidence>
<dbReference type="OrthoDB" id="1436592at2759"/>
<accession>A0A7J0FIK5</accession>
<dbReference type="AlphaFoldDB" id="A0A7J0FIK5"/>
<dbReference type="EMBL" id="BJWL01000012">
    <property type="protein sequence ID" value="GFY97747.1"/>
    <property type="molecule type" value="Genomic_DNA"/>
</dbReference>
<evidence type="ECO:0000313" key="1">
    <source>
        <dbReference type="EMBL" id="GFY97747.1"/>
    </source>
</evidence>
<comment type="caution">
    <text evidence="1">The sequence shown here is derived from an EMBL/GenBank/DDBJ whole genome shotgun (WGS) entry which is preliminary data.</text>
</comment>
<gene>
    <name evidence="1" type="ORF">Acr_12g0002880</name>
</gene>
<reference evidence="1 2" key="1">
    <citation type="submission" date="2019-07" db="EMBL/GenBank/DDBJ databases">
        <title>De Novo Assembly of kiwifruit Actinidia rufa.</title>
        <authorList>
            <person name="Sugita-Konishi S."/>
            <person name="Sato K."/>
            <person name="Mori E."/>
            <person name="Abe Y."/>
            <person name="Kisaki G."/>
            <person name="Hamano K."/>
            <person name="Suezawa K."/>
            <person name="Otani M."/>
            <person name="Fukuda T."/>
            <person name="Manabe T."/>
            <person name="Gomi K."/>
            <person name="Tabuchi M."/>
            <person name="Akimitsu K."/>
            <person name="Kataoka I."/>
        </authorList>
    </citation>
    <scope>NUCLEOTIDE SEQUENCE [LARGE SCALE GENOMIC DNA]</scope>
    <source>
        <strain evidence="2">cv. Fuchu</strain>
    </source>
</reference>
<proteinExistence type="predicted"/>
<protein>
    <submittedName>
        <fullName evidence="1">Uncharacterized protein</fullName>
    </submittedName>
</protein>
<name>A0A7J0FIK5_9ERIC</name>